<dbReference type="Pfam" id="PF01979">
    <property type="entry name" value="Amidohydro_1"/>
    <property type="match status" value="1"/>
</dbReference>
<dbReference type="EMBL" id="QRYQ01000038">
    <property type="protein sequence ID" value="RGU88875.1"/>
    <property type="molecule type" value="Genomic_DNA"/>
</dbReference>
<accession>A0A395W3G9</accession>
<dbReference type="Gene3D" id="3.20.20.140">
    <property type="entry name" value="Metal-dependent hydrolases"/>
    <property type="match status" value="1"/>
</dbReference>
<keyword evidence="3" id="KW-0378">Hydrolase</keyword>
<dbReference type="GO" id="GO:0016810">
    <property type="term" value="F:hydrolase activity, acting on carbon-nitrogen (but not peptide) bonds"/>
    <property type="evidence" value="ECO:0007669"/>
    <property type="project" value="InterPro"/>
</dbReference>
<dbReference type="GO" id="GO:0008798">
    <property type="term" value="F:beta-aspartyl-peptidase activity"/>
    <property type="evidence" value="ECO:0007669"/>
    <property type="project" value="UniProtKB-EC"/>
</dbReference>
<protein>
    <submittedName>
        <fullName evidence="3">Beta-aspartyl-peptidase</fullName>
        <ecNumber evidence="3">3.4.19.5</ecNumber>
    </submittedName>
</protein>
<evidence type="ECO:0000313" key="4">
    <source>
        <dbReference type="Proteomes" id="UP000265489"/>
    </source>
</evidence>
<dbReference type="InterPro" id="IPR032466">
    <property type="entry name" value="Metal_Hydrolase"/>
</dbReference>
<dbReference type="InterPro" id="IPR010229">
    <property type="entry name" value="Pept_M38_dipep"/>
</dbReference>
<gene>
    <name evidence="3" type="ORF">DWW32_12395</name>
</gene>
<dbReference type="Gene3D" id="2.30.40.10">
    <property type="entry name" value="Urease, subunit C, domain 1"/>
    <property type="match status" value="1"/>
</dbReference>
<dbReference type="PANTHER" id="PTHR11647">
    <property type="entry name" value="HYDRANTOINASE/DIHYDROPYRIMIDINASE FAMILY MEMBER"/>
    <property type="match status" value="1"/>
</dbReference>
<sequence>MHLSFIFFFKLSVEINITSPEFYYIILFEVTRMKLIKNIQIYAPKNLGVKDVLISDSKIEKIDDHIELSYPIETIDGTGCILTPGLIDRHVHITGGGGEAGFVSRARPIDVQEILDAGITTVIGLLGTDGYTRSTKELFAKAKELTQKGVHTYILTGSYAYPSNTLTSSMEDDIVFIDSILGVKLALSDHRSSHVTEEKLTRLASRIRTASLIAGKQANLTIHMGDEKQALELVFNILEKADIPTSLFQPTHCTRNPHLFEQAIKFTEMGGTIDITCDGNGKTLNYIRKIKNTEKVTISSDAQGSWSTYNEDGSVKEIGITPISNLRNEFIHLKNELGYENALPFFTKNVAKVLGFQHTGQVKEGFDCDLVIWKEDQIQKVIVKK</sequence>
<dbReference type="AlphaFoldDB" id="A0A395W3G9"/>
<dbReference type="SUPFAM" id="SSF51556">
    <property type="entry name" value="Metallo-dependent hydrolases"/>
    <property type="match status" value="1"/>
</dbReference>
<dbReference type="InterPro" id="IPR050378">
    <property type="entry name" value="Metallo-dep_Hydrolases_sf"/>
</dbReference>
<evidence type="ECO:0000259" key="2">
    <source>
        <dbReference type="Pfam" id="PF01979"/>
    </source>
</evidence>
<reference evidence="3 4" key="1">
    <citation type="submission" date="2018-08" db="EMBL/GenBank/DDBJ databases">
        <title>A genome reference for cultivated species of the human gut microbiota.</title>
        <authorList>
            <person name="Zou Y."/>
            <person name="Xue W."/>
            <person name="Luo G."/>
        </authorList>
    </citation>
    <scope>NUCLEOTIDE SEQUENCE [LARGE SCALE GENOMIC DNA]</scope>
    <source>
        <strain evidence="3 4">AF15-20</strain>
    </source>
</reference>
<evidence type="ECO:0000313" key="3">
    <source>
        <dbReference type="EMBL" id="RGU88875.1"/>
    </source>
</evidence>
<dbReference type="InterPro" id="IPR006680">
    <property type="entry name" value="Amidohydro-rel"/>
</dbReference>
<proteinExistence type="predicted"/>
<organism evidence="3 4">
    <name type="scientific">Holdemanella biformis</name>
    <dbReference type="NCBI Taxonomy" id="1735"/>
    <lineage>
        <taxon>Bacteria</taxon>
        <taxon>Bacillati</taxon>
        <taxon>Bacillota</taxon>
        <taxon>Erysipelotrichia</taxon>
        <taxon>Erysipelotrichales</taxon>
        <taxon>Erysipelotrichaceae</taxon>
        <taxon>Holdemanella</taxon>
    </lineage>
</organism>
<dbReference type="NCBIfam" id="TIGR01975">
    <property type="entry name" value="isoAsp_dipep"/>
    <property type="match status" value="1"/>
</dbReference>
<dbReference type="EC" id="3.4.19.5" evidence="3"/>
<feature type="domain" description="Amidohydrolase-related" evidence="2">
    <location>
        <begin position="81"/>
        <end position="382"/>
    </location>
</feature>
<evidence type="ECO:0000256" key="1">
    <source>
        <dbReference type="ARBA" id="ARBA00001947"/>
    </source>
</evidence>
<comment type="cofactor">
    <cofactor evidence="1">
        <name>Zn(2+)</name>
        <dbReference type="ChEBI" id="CHEBI:29105"/>
    </cofactor>
</comment>
<dbReference type="PANTHER" id="PTHR11647:SF1">
    <property type="entry name" value="COLLAPSIN RESPONSE MEDIATOR PROTEIN"/>
    <property type="match status" value="1"/>
</dbReference>
<name>A0A395W3G9_9FIRM</name>
<dbReference type="InterPro" id="IPR011059">
    <property type="entry name" value="Metal-dep_hydrolase_composite"/>
</dbReference>
<comment type="caution">
    <text evidence="3">The sequence shown here is derived from an EMBL/GenBank/DDBJ whole genome shotgun (WGS) entry which is preliminary data.</text>
</comment>
<dbReference type="Proteomes" id="UP000265489">
    <property type="component" value="Unassembled WGS sequence"/>
</dbReference>
<dbReference type="SUPFAM" id="SSF51338">
    <property type="entry name" value="Composite domain of metallo-dependent hydrolases"/>
    <property type="match status" value="1"/>
</dbReference>